<dbReference type="CDD" id="cd04301">
    <property type="entry name" value="NAT_SF"/>
    <property type="match status" value="1"/>
</dbReference>
<dbReference type="EMBL" id="PDOF01000001">
    <property type="protein sequence ID" value="PYZ97577.1"/>
    <property type="molecule type" value="Genomic_DNA"/>
</dbReference>
<evidence type="ECO:0000313" key="4">
    <source>
        <dbReference type="Proteomes" id="UP000248066"/>
    </source>
</evidence>
<evidence type="ECO:0000256" key="1">
    <source>
        <dbReference type="ARBA" id="ARBA00023251"/>
    </source>
</evidence>
<keyword evidence="4" id="KW-1185">Reference proteome</keyword>
<keyword evidence="3" id="KW-0808">Transferase</keyword>
<dbReference type="PROSITE" id="PS51186">
    <property type="entry name" value="GNAT"/>
    <property type="match status" value="1"/>
</dbReference>
<reference evidence="3 4" key="1">
    <citation type="submission" date="2017-10" db="EMBL/GenBank/DDBJ databases">
        <title>Bacillus sp. nov., a halophilic bacterium isolated from a Yangshapao Lake.</title>
        <authorList>
            <person name="Wang H."/>
        </authorList>
    </citation>
    <scope>NUCLEOTIDE SEQUENCE [LARGE SCALE GENOMIC DNA]</scope>
    <source>
        <strain evidence="3 4">YSP-3</strain>
    </source>
</reference>
<dbReference type="InterPro" id="IPR016181">
    <property type="entry name" value="Acyl_CoA_acyltransferase"/>
</dbReference>
<dbReference type="PANTHER" id="PTHR31438:SF1">
    <property type="entry name" value="LYSINE N-ACYLTRANSFERASE C17G9.06C-RELATED"/>
    <property type="match status" value="1"/>
</dbReference>
<dbReference type="SUPFAM" id="SSF55729">
    <property type="entry name" value="Acyl-CoA N-acyltransferases (Nat)"/>
    <property type="match status" value="1"/>
</dbReference>
<name>A0A2W0H8T3_9BACI</name>
<keyword evidence="1" id="KW-0046">Antibiotic resistance</keyword>
<dbReference type="PANTHER" id="PTHR31438">
    <property type="entry name" value="LYSINE N-ACYLTRANSFERASE C17G9.06C-RELATED"/>
    <property type="match status" value="1"/>
</dbReference>
<gene>
    <name evidence="3" type="ORF">CR205_02995</name>
</gene>
<dbReference type="AlphaFoldDB" id="A0A2W0H8T3"/>
<evidence type="ECO:0000259" key="2">
    <source>
        <dbReference type="PROSITE" id="PS51186"/>
    </source>
</evidence>
<dbReference type="GO" id="GO:0046677">
    <property type="term" value="P:response to antibiotic"/>
    <property type="evidence" value="ECO:0007669"/>
    <property type="project" value="UniProtKB-KW"/>
</dbReference>
<dbReference type="Gene3D" id="3.40.630.30">
    <property type="match status" value="1"/>
</dbReference>
<evidence type="ECO:0000313" key="3">
    <source>
        <dbReference type="EMBL" id="PYZ97577.1"/>
    </source>
</evidence>
<feature type="domain" description="N-acetyltransferase" evidence="2">
    <location>
        <begin position="8"/>
        <end position="178"/>
    </location>
</feature>
<dbReference type="InterPro" id="IPR000182">
    <property type="entry name" value="GNAT_dom"/>
</dbReference>
<dbReference type="Proteomes" id="UP000248066">
    <property type="component" value="Unassembled WGS sequence"/>
</dbReference>
<dbReference type="OrthoDB" id="9795206at2"/>
<dbReference type="Pfam" id="PF13523">
    <property type="entry name" value="Acetyltransf_8"/>
    <property type="match status" value="1"/>
</dbReference>
<sequence>MILRDSVVTVRRMDDLEADYLRLHRWLNNPAVLECIEGPSASFCYSRIVEKYQPRARGEHYVIPCMMEYKGEAVGYIQYYELLEQEKIDYDVPGGEAAWGTDLFIGEKRFWNRGIGTRALRLVVRHLHRMGIDAVYIDPQVENERAVRSYEKCGFEKVKVLPGRERFENEWRDVQLLRHRIT</sequence>
<proteinExistence type="predicted"/>
<dbReference type="RefSeq" id="WP_110516795.1">
    <property type="nucleotide sequence ID" value="NZ_PDOF01000001.1"/>
</dbReference>
<comment type="caution">
    <text evidence="3">The sequence shown here is derived from an EMBL/GenBank/DDBJ whole genome shotgun (WGS) entry which is preliminary data.</text>
</comment>
<protein>
    <submittedName>
        <fullName evidence="3">GNAT family N-acetyltransferase</fullName>
    </submittedName>
</protein>
<dbReference type="GO" id="GO:0016410">
    <property type="term" value="F:N-acyltransferase activity"/>
    <property type="evidence" value="ECO:0007669"/>
    <property type="project" value="TreeGrafter"/>
</dbReference>
<accession>A0A2W0H8T3</accession>
<organism evidence="3 4">
    <name type="scientific">Alteribacter lacisalsi</name>
    <dbReference type="NCBI Taxonomy" id="2045244"/>
    <lineage>
        <taxon>Bacteria</taxon>
        <taxon>Bacillati</taxon>
        <taxon>Bacillota</taxon>
        <taxon>Bacilli</taxon>
        <taxon>Bacillales</taxon>
        <taxon>Bacillaceae</taxon>
        <taxon>Alteribacter</taxon>
    </lineage>
</organism>